<dbReference type="GO" id="GO:0006364">
    <property type="term" value="P:rRNA processing"/>
    <property type="evidence" value="ECO:0007669"/>
    <property type="project" value="UniProtKB-KW"/>
</dbReference>
<keyword evidence="2" id="KW-0698">rRNA processing</keyword>
<proteinExistence type="predicted"/>
<dbReference type="RefSeq" id="XP_068346554.1">
    <property type="nucleotide sequence ID" value="XM_068496265.1"/>
</dbReference>
<comment type="subcellular location">
    <subcellularLocation>
        <location evidence="1">Nucleus</location>
        <location evidence="1">Nucleolus</location>
    </subcellularLocation>
</comment>
<keyword evidence="3 6" id="KW-0853">WD repeat</keyword>
<evidence type="ECO:0000259" key="7">
    <source>
        <dbReference type="Pfam" id="PF09384"/>
    </source>
</evidence>
<dbReference type="PANTHER" id="PTHR19924:SF26">
    <property type="entry name" value="U3 SMALL NUCLEOLAR RNA-ASSOCIATED PROTEIN 15 HOMOLOG"/>
    <property type="match status" value="1"/>
</dbReference>
<dbReference type="GO" id="GO:0045943">
    <property type="term" value="P:positive regulation of transcription by RNA polymerase I"/>
    <property type="evidence" value="ECO:0007669"/>
    <property type="project" value="TreeGrafter"/>
</dbReference>
<comment type="caution">
    <text evidence="8">The sequence shown here is derived from an EMBL/GenBank/DDBJ whole genome shotgun (WGS) entry which is preliminary data.</text>
</comment>
<dbReference type="PANTHER" id="PTHR19924">
    <property type="entry name" value="UTP15 U3 SMALL NUCLEOLAR RNA-ASSOCIATED PROTEIN 15 FAMILY MEMBER"/>
    <property type="match status" value="1"/>
</dbReference>
<dbReference type="PROSITE" id="PS50082">
    <property type="entry name" value="WD_REPEATS_2"/>
    <property type="match status" value="1"/>
</dbReference>
<keyword evidence="4" id="KW-0677">Repeat</keyword>
<dbReference type="InterPro" id="IPR018983">
    <property type="entry name" value="U3_snoRNA-assocProt_15_C"/>
</dbReference>
<dbReference type="GeneID" id="94830969"/>
<evidence type="ECO:0000256" key="1">
    <source>
        <dbReference type="ARBA" id="ARBA00004604"/>
    </source>
</evidence>
<evidence type="ECO:0000256" key="4">
    <source>
        <dbReference type="ARBA" id="ARBA00022737"/>
    </source>
</evidence>
<dbReference type="InterPro" id="IPR001680">
    <property type="entry name" value="WD40_rpt"/>
</dbReference>
<evidence type="ECO:0000256" key="2">
    <source>
        <dbReference type="ARBA" id="ARBA00022552"/>
    </source>
</evidence>
<dbReference type="InterPro" id="IPR036322">
    <property type="entry name" value="WD40_repeat_dom_sf"/>
</dbReference>
<name>A0A1J4J3U4_9EUKA</name>
<dbReference type="Proteomes" id="UP000179807">
    <property type="component" value="Unassembled WGS sequence"/>
</dbReference>
<dbReference type="Pfam" id="PF00400">
    <property type="entry name" value="WD40"/>
    <property type="match status" value="3"/>
</dbReference>
<evidence type="ECO:0000256" key="5">
    <source>
        <dbReference type="ARBA" id="ARBA00023242"/>
    </source>
</evidence>
<dbReference type="VEuPathDB" id="TrichDB:TRFO_11841"/>
<dbReference type="EMBL" id="MLAK01001404">
    <property type="protein sequence ID" value="OHS93417.1"/>
    <property type="molecule type" value="Genomic_DNA"/>
</dbReference>
<dbReference type="AlphaFoldDB" id="A0A1J4J3U4"/>
<dbReference type="Gene3D" id="2.130.10.10">
    <property type="entry name" value="YVTN repeat-like/Quinoprotein amine dehydrogenase"/>
    <property type="match status" value="2"/>
</dbReference>
<protein>
    <recommendedName>
        <fullName evidence="7">U3 small nucleolar RNA-associated protein 15 C-terminal domain-containing protein</fullName>
    </recommendedName>
</protein>
<dbReference type="PROSITE" id="PS50294">
    <property type="entry name" value="WD_REPEATS_REGION"/>
    <property type="match status" value="1"/>
</dbReference>
<keyword evidence="9" id="KW-1185">Reference proteome</keyword>
<dbReference type="SMART" id="SM00320">
    <property type="entry name" value="WD40"/>
    <property type="match status" value="4"/>
</dbReference>
<dbReference type="GO" id="GO:0005730">
    <property type="term" value="C:nucleolus"/>
    <property type="evidence" value="ECO:0007669"/>
    <property type="project" value="UniProtKB-SubCell"/>
</dbReference>
<dbReference type="InterPro" id="IPR015943">
    <property type="entry name" value="WD40/YVTN_repeat-like_dom_sf"/>
</dbReference>
<dbReference type="SUPFAM" id="SSF50978">
    <property type="entry name" value="WD40 repeat-like"/>
    <property type="match status" value="1"/>
</dbReference>
<evidence type="ECO:0000313" key="9">
    <source>
        <dbReference type="Proteomes" id="UP000179807"/>
    </source>
</evidence>
<keyword evidence="5" id="KW-0539">Nucleus</keyword>
<gene>
    <name evidence="8" type="ORF">TRFO_11841</name>
</gene>
<accession>A0A1J4J3U4</accession>
<evidence type="ECO:0000313" key="8">
    <source>
        <dbReference type="EMBL" id="OHS93417.1"/>
    </source>
</evidence>
<organism evidence="8 9">
    <name type="scientific">Tritrichomonas foetus</name>
    <dbReference type="NCBI Taxonomy" id="1144522"/>
    <lineage>
        <taxon>Eukaryota</taxon>
        <taxon>Metamonada</taxon>
        <taxon>Parabasalia</taxon>
        <taxon>Tritrichomonadida</taxon>
        <taxon>Tritrichomonadidae</taxon>
        <taxon>Tritrichomonas</taxon>
    </lineage>
</organism>
<evidence type="ECO:0000256" key="6">
    <source>
        <dbReference type="PROSITE-ProRule" id="PRU00221"/>
    </source>
</evidence>
<feature type="domain" description="U3 small nucleolar RNA-associated protein 15 C-terminal" evidence="7">
    <location>
        <begin position="362"/>
        <end position="491"/>
    </location>
</feature>
<evidence type="ECO:0000256" key="3">
    <source>
        <dbReference type="ARBA" id="ARBA00022574"/>
    </source>
</evidence>
<dbReference type="OrthoDB" id="431715at2759"/>
<dbReference type="Pfam" id="PF09384">
    <property type="entry name" value="UTP15_C"/>
    <property type="match status" value="1"/>
</dbReference>
<sequence length="496" mass="54760">MKAFSKFGVVPFAVGDIRTKDEIEESAVWQRLKENDIHELNSTISRVKFSPVAPYSILALSGLSGAWIDGKTRKHSFSFAKAKTPFTTCAFRNDGVLVALGREDSTVDIYPVSNHQTLLRRFKLNSGVILGVAFSPFANELVVGCGDGTLHIIDISARTDIKKFQAHSDAISAVYPLESGNIWVTSSHDCTLKVWDLNQFNENTSLSGNKTKELPEIQPLSEIKAPNPITNIVLKGSRIFAACGETVFVVDIKSKAEYVINFSAHTRPIVGLAIVRSNLVTASADRTIKIFDPSSFVLLHTMKIYNDITSFDALPDASAVAIALTGGIVHVKYASPEITETAKAEPTLTMPANFRVFNQFVPNKKLTGWNRELKQFNFPEALDLVLKENDPPLIVGMLDELDRLGKLDIAIAGRDQESLKPILKFLVENAVNPVWSHVVLKAIISVETIYRAVIRDDPLIGELFDHLITVIRDELDVQLRASRLVGKIDVILNKAE</sequence>
<feature type="repeat" description="WD" evidence="6">
    <location>
        <begin position="164"/>
        <end position="205"/>
    </location>
</feature>
<reference evidence="8" key="1">
    <citation type="submission" date="2016-10" db="EMBL/GenBank/DDBJ databases">
        <authorList>
            <person name="Benchimol M."/>
            <person name="Almeida L.G."/>
            <person name="Vasconcelos A.T."/>
            <person name="Perreira-Neves A."/>
            <person name="Rosa I.A."/>
            <person name="Tasca T."/>
            <person name="Bogo M.R."/>
            <person name="de Souza W."/>
        </authorList>
    </citation>
    <scope>NUCLEOTIDE SEQUENCE [LARGE SCALE GENOMIC DNA]</scope>
    <source>
        <strain evidence="8">K</strain>
    </source>
</reference>